<evidence type="ECO:0000313" key="1">
    <source>
        <dbReference type="EMBL" id="RKH71662.1"/>
    </source>
</evidence>
<evidence type="ECO:0000313" key="2">
    <source>
        <dbReference type="Proteomes" id="UP000282656"/>
    </source>
</evidence>
<dbReference type="Proteomes" id="UP000282656">
    <property type="component" value="Unassembled WGS sequence"/>
</dbReference>
<reference evidence="2" key="1">
    <citation type="submission" date="2018-09" db="EMBL/GenBank/DDBJ databases">
        <authorList>
            <person name="Livingstone P.G."/>
            <person name="Whitworth D.E."/>
        </authorList>
    </citation>
    <scope>NUCLEOTIDE SEQUENCE [LARGE SCALE GENOMIC DNA]</scope>
    <source>
        <strain evidence="2">AB047A</strain>
    </source>
</reference>
<dbReference type="Pfam" id="PF19991">
    <property type="entry name" value="HMA_2"/>
    <property type="match status" value="1"/>
</dbReference>
<comment type="caution">
    <text evidence="1">The sequence shown here is derived from an EMBL/GenBank/DDBJ whole genome shotgun (WGS) entry which is preliminary data.</text>
</comment>
<name>A0A3A8R394_9BACT</name>
<sequence length="202" mass="21656">MERVIYIVHTSPGRTRLRLPWLRSDAKEATSLADGLLQVEGVEEVQVRPYTGSVLCLHDPGQLSLEGLLEEVRRSTGVDVLLRPGEEPPDGDALLRSLTKGSGVARAASLFFKNVNVDVLRATDGHLDLGTLATLTFATAGAVEVAVKGKLPPPPWFSLGWWAFQTFINMERVAIQHTAVPVRHNGNGAAAAPGPDAAGYSE</sequence>
<accession>A0A3A8R394</accession>
<dbReference type="EMBL" id="RAWM01000014">
    <property type="protein sequence ID" value="RKH71662.1"/>
    <property type="molecule type" value="Genomic_DNA"/>
</dbReference>
<dbReference type="RefSeq" id="WP_121769391.1">
    <property type="nucleotide sequence ID" value="NZ_RAWM01000014.1"/>
</dbReference>
<dbReference type="OrthoDB" id="5519268at2"/>
<dbReference type="AlphaFoldDB" id="A0A3A8R394"/>
<organism evidence="1 2">
    <name type="scientific">Corallococcus interemptor</name>
    <dbReference type="NCBI Taxonomy" id="2316720"/>
    <lineage>
        <taxon>Bacteria</taxon>
        <taxon>Pseudomonadati</taxon>
        <taxon>Myxococcota</taxon>
        <taxon>Myxococcia</taxon>
        <taxon>Myxococcales</taxon>
        <taxon>Cystobacterineae</taxon>
        <taxon>Myxococcaceae</taxon>
        <taxon>Corallococcus</taxon>
    </lineage>
</organism>
<dbReference type="InterPro" id="IPR036163">
    <property type="entry name" value="HMA_dom_sf"/>
</dbReference>
<dbReference type="SUPFAM" id="SSF55008">
    <property type="entry name" value="HMA, heavy metal-associated domain"/>
    <property type="match status" value="1"/>
</dbReference>
<protein>
    <submittedName>
        <fullName evidence="1">Uncharacterized protein</fullName>
    </submittedName>
</protein>
<gene>
    <name evidence="1" type="ORF">D7X96_08005</name>
</gene>
<keyword evidence="2" id="KW-1185">Reference proteome</keyword>
<proteinExistence type="predicted"/>
<dbReference type="GO" id="GO:0046872">
    <property type="term" value="F:metal ion binding"/>
    <property type="evidence" value="ECO:0007669"/>
    <property type="project" value="InterPro"/>
</dbReference>